<dbReference type="RefSeq" id="WP_270676292.1">
    <property type="nucleotide sequence ID" value="NZ_JAQFWP010000005.1"/>
</dbReference>
<feature type="domain" description="DUF1707" evidence="2">
    <location>
        <begin position="1"/>
        <end position="53"/>
    </location>
</feature>
<name>A0ABT4TI80_9ACTN</name>
<gene>
    <name evidence="3" type="ORF">O4U47_04700</name>
</gene>
<dbReference type="Pfam" id="PF08044">
    <property type="entry name" value="DUF1707"/>
    <property type="match status" value="1"/>
</dbReference>
<feature type="region of interest" description="Disordered" evidence="1">
    <location>
        <begin position="47"/>
        <end position="74"/>
    </location>
</feature>
<accession>A0ABT4TI80</accession>
<sequence length="196" mass="21131">MRCADADRERVAEVLREAAAAGRITLEELDERLDAAFAARTYGDLEPLTADLPEQEANTEPLAPSAGAERAEASRPLVLKSSAGTIVRKGEWVAPRRIEVTNPMGSTVLDFRSAALSSGTTEIALTSSWGEARLVLPDGATADVRVDASWWGSVDSRVPADPDRPNPHFVVTGEVKGGNLKIRYKSRFDDMFGLHG</sequence>
<evidence type="ECO:0000313" key="3">
    <source>
        <dbReference type="EMBL" id="MDA2803802.1"/>
    </source>
</evidence>
<protein>
    <submittedName>
        <fullName evidence="3">DUF1707 domain-containing protein</fullName>
    </submittedName>
</protein>
<dbReference type="Proteomes" id="UP001165685">
    <property type="component" value="Unassembled WGS sequence"/>
</dbReference>
<evidence type="ECO:0000259" key="2">
    <source>
        <dbReference type="Pfam" id="PF08044"/>
    </source>
</evidence>
<reference evidence="3" key="1">
    <citation type="submission" date="2023-01" db="EMBL/GenBank/DDBJ databases">
        <title>Draft genome sequence of Nocardiopsis sp. LSu2-4 isolated from halophytes.</title>
        <authorList>
            <person name="Duangmal K."/>
            <person name="Chantavorakit T."/>
        </authorList>
    </citation>
    <scope>NUCLEOTIDE SEQUENCE</scope>
    <source>
        <strain evidence="3">LSu2-4</strain>
    </source>
</reference>
<evidence type="ECO:0000256" key="1">
    <source>
        <dbReference type="SAM" id="MobiDB-lite"/>
    </source>
</evidence>
<evidence type="ECO:0000313" key="4">
    <source>
        <dbReference type="Proteomes" id="UP001165685"/>
    </source>
</evidence>
<organism evidence="3 4">
    <name type="scientific">Nocardiopsis suaedae</name>
    <dbReference type="NCBI Taxonomy" id="3018444"/>
    <lineage>
        <taxon>Bacteria</taxon>
        <taxon>Bacillati</taxon>
        <taxon>Actinomycetota</taxon>
        <taxon>Actinomycetes</taxon>
        <taxon>Streptosporangiales</taxon>
        <taxon>Nocardiopsidaceae</taxon>
        <taxon>Nocardiopsis</taxon>
    </lineage>
</organism>
<keyword evidence="4" id="KW-1185">Reference proteome</keyword>
<dbReference type="EMBL" id="JAQFWP010000005">
    <property type="protein sequence ID" value="MDA2803802.1"/>
    <property type="molecule type" value="Genomic_DNA"/>
</dbReference>
<dbReference type="PANTHER" id="PTHR40763">
    <property type="entry name" value="MEMBRANE PROTEIN-RELATED"/>
    <property type="match status" value="1"/>
</dbReference>
<proteinExistence type="predicted"/>
<comment type="caution">
    <text evidence="3">The sequence shown here is derived from an EMBL/GenBank/DDBJ whole genome shotgun (WGS) entry which is preliminary data.</text>
</comment>
<dbReference type="PANTHER" id="PTHR40763:SF5">
    <property type="entry name" value="MEMBRANE PROTEIN"/>
    <property type="match status" value="1"/>
</dbReference>
<dbReference type="InterPro" id="IPR012551">
    <property type="entry name" value="DUF1707_SHOCT-like"/>
</dbReference>